<comment type="similarity">
    <text evidence="1 2">Belongs to the enoyl-CoA hydratase/isomerase family.</text>
</comment>
<dbReference type="Pfam" id="PF00378">
    <property type="entry name" value="ECH_1"/>
    <property type="match status" value="1"/>
</dbReference>
<dbReference type="InterPro" id="IPR029045">
    <property type="entry name" value="ClpP/crotonase-like_dom_sf"/>
</dbReference>
<dbReference type="Gene3D" id="3.90.226.10">
    <property type="entry name" value="2-enoyl-CoA Hydratase, Chain A, domain 1"/>
    <property type="match status" value="1"/>
</dbReference>
<dbReference type="GO" id="GO:0016853">
    <property type="term" value="F:isomerase activity"/>
    <property type="evidence" value="ECO:0007669"/>
    <property type="project" value="UniProtKB-KW"/>
</dbReference>
<dbReference type="RefSeq" id="WP_119779929.1">
    <property type="nucleotide sequence ID" value="NZ_QYUK01000011.1"/>
</dbReference>
<dbReference type="CDD" id="cd06558">
    <property type="entry name" value="crotonase-like"/>
    <property type="match status" value="1"/>
</dbReference>
<dbReference type="Proteomes" id="UP000284605">
    <property type="component" value="Unassembled WGS sequence"/>
</dbReference>
<evidence type="ECO:0000313" key="3">
    <source>
        <dbReference type="EMBL" id="RJF88918.1"/>
    </source>
</evidence>
<dbReference type="SUPFAM" id="SSF52096">
    <property type="entry name" value="ClpP/crotonase"/>
    <property type="match status" value="1"/>
</dbReference>
<dbReference type="OrthoDB" id="7332872at2"/>
<dbReference type="PANTHER" id="PTHR43459:SF1">
    <property type="entry name" value="EG:BACN32G11.4 PROTEIN"/>
    <property type="match status" value="1"/>
</dbReference>
<dbReference type="Gene3D" id="1.10.12.10">
    <property type="entry name" value="Lyase 2-enoyl-coa Hydratase, Chain A, domain 2"/>
    <property type="match status" value="1"/>
</dbReference>
<reference evidence="3 4" key="1">
    <citation type="submission" date="2018-09" db="EMBL/GenBank/DDBJ databases">
        <authorList>
            <person name="Zhu H."/>
        </authorList>
    </citation>
    <scope>NUCLEOTIDE SEQUENCE [LARGE SCALE GENOMIC DNA]</scope>
    <source>
        <strain evidence="3 4">K1W22B-8</strain>
    </source>
</reference>
<evidence type="ECO:0000313" key="4">
    <source>
        <dbReference type="Proteomes" id="UP000284605"/>
    </source>
</evidence>
<dbReference type="InterPro" id="IPR001753">
    <property type="entry name" value="Enoyl-CoA_hydra/iso"/>
</dbReference>
<keyword evidence="3" id="KW-0413">Isomerase</keyword>
<comment type="caution">
    <text evidence="3">The sequence shown here is derived from an EMBL/GenBank/DDBJ whole genome shotgun (WGS) entry which is preliminary data.</text>
</comment>
<evidence type="ECO:0000256" key="2">
    <source>
        <dbReference type="RuleBase" id="RU003707"/>
    </source>
</evidence>
<gene>
    <name evidence="3" type="ORF">D3874_19650</name>
</gene>
<dbReference type="InterPro" id="IPR018376">
    <property type="entry name" value="Enoyl-CoA_hyd/isom_CS"/>
</dbReference>
<accession>A0A418WFY2</accession>
<dbReference type="PROSITE" id="PS00166">
    <property type="entry name" value="ENOYL_COA_HYDRATASE"/>
    <property type="match status" value="1"/>
</dbReference>
<dbReference type="PANTHER" id="PTHR43459">
    <property type="entry name" value="ENOYL-COA HYDRATASE"/>
    <property type="match status" value="1"/>
</dbReference>
<keyword evidence="4" id="KW-1185">Reference proteome</keyword>
<protein>
    <submittedName>
        <fullName evidence="3">Enoyl-CoA hydratase/isomerase family protein</fullName>
    </submittedName>
</protein>
<proteinExistence type="inferred from homology"/>
<name>A0A418WFY2_9PROT</name>
<sequence length="253" mass="26660">MTDTVLLTIDGPRATITLNRPERHNALERADLEQFGAHLDTVAANPDLRVLILSGGTAKSFCSGVSITDLAAGGQREGPLERLVNKLEALNLPIIAALNGGIFGGAVEIALVADFRIGVSGMRLFVPPARLGIHYSVLGLKCLVERLGLNVAKRLILSVEEFDAGQLLAVGFLDRLVADRDALEIEVAALAARIEGLAPLAVQGMKQTLNGIARGTLDAGAAAERVAACWASADHQEGLKAFAEKRKPVFSGK</sequence>
<organism evidence="3 4">
    <name type="scientific">Oleomonas cavernae</name>
    <dbReference type="NCBI Taxonomy" id="2320859"/>
    <lineage>
        <taxon>Bacteria</taxon>
        <taxon>Pseudomonadati</taxon>
        <taxon>Pseudomonadota</taxon>
        <taxon>Alphaproteobacteria</taxon>
        <taxon>Acetobacterales</taxon>
        <taxon>Acetobacteraceae</taxon>
        <taxon>Oleomonas</taxon>
    </lineage>
</organism>
<dbReference type="AlphaFoldDB" id="A0A418WFY2"/>
<dbReference type="InterPro" id="IPR014748">
    <property type="entry name" value="Enoyl-CoA_hydra_C"/>
</dbReference>
<evidence type="ECO:0000256" key="1">
    <source>
        <dbReference type="ARBA" id="ARBA00005254"/>
    </source>
</evidence>
<dbReference type="EMBL" id="QYUK01000011">
    <property type="protein sequence ID" value="RJF88918.1"/>
    <property type="molecule type" value="Genomic_DNA"/>
</dbReference>